<comment type="caution">
    <text evidence="3">The sequence shown here is derived from an EMBL/GenBank/DDBJ whole genome shotgun (WGS) entry which is preliminary data.</text>
</comment>
<feature type="domain" description="PiggyBac transposable element-derived protein" evidence="2">
    <location>
        <begin position="104"/>
        <end position="330"/>
    </location>
</feature>
<evidence type="ECO:0000313" key="3">
    <source>
        <dbReference type="EMBL" id="KAJ8879616.1"/>
    </source>
</evidence>
<sequence length="331" mass="37679">MEQLMKSDDSYTSDISSDSEPDGLVDDCRPEESSSDDECFLESGSSPSDTCFVVKDVLTDIVKPTDAEIVVQCAIYSSDPYQNNVDDDDDDTTQVHVRPSFTLRFEFLTNSLSFDDRESRREHRKNDRLAAIQEIFDHVATTSHKLYVPTKYCTVDEQLLGFHGYCVFKMFIPSKTEKYKIKILLMCDAKTFYMLNAQVYTGKDLTPKGIPIAQCNSAEMSELIHGTNRNCAFDNWLTSVPLAKKLLCEHSVTMLGTMKSNKPEIPPLFKDIRGHKRNSAMLALSGEETLLSYCPPKKKKKIVTMLSTMHDRKHEDKTIRIPEIIEFYNTT</sequence>
<evidence type="ECO:0000313" key="4">
    <source>
        <dbReference type="Proteomes" id="UP001159363"/>
    </source>
</evidence>
<dbReference type="EMBL" id="JARBHB010000007">
    <property type="protein sequence ID" value="KAJ8879616.1"/>
    <property type="molecule type" value="Genomic_DNA"/>
</dbReference>
<dbReference type="PANTHER" id="PTHR46599:SF6">
    <property type="entry name" value="DUAL SPECIFICITY PHOSPHATASE 26"/>
    <property type="match status" value="1"/>
</dbReference>
<keyword evidence="4" id="KW-1185">Reference proteome</keyword>
<dbReference type="Pfam" id="PF13843">
    <property type="entry name" value="DDE_Tnp_1_7"/>
    <property type="match status" value="1"/>
</dbReference>
<dbReference type="Proteomes" id="UP001159363">
    <property type="component" value="Chromosome 6"/>
</dbReference>
<proteinExistence type="predicted"/>
<dbReference type="InterPro" id="IPR029526">
    <property type="entry name" value="PGBD"/>
</dbReference>
<organism evidence="3 4">
    <name type="scientific">Dryococelus australis</name>
    <dbReference type="NCBI Taxonomy" id="614101"/>
    <lineage>
        <taxon>Eukaryota</taxon>
        <taxon>Metazoa</taxon>
        <taxon>Ecdysozoa</taxon>
        <taxon>Arthropoda</taxon>
        <taxon>Hexapoda</taxon>
        <taxon>Insecta</taxon>
        <taxon>Pterygota</taxon>
        <taxon>Neoptera</taxon>
        <taxon>Polyneoptera</taxon>
        <taxon>Phasmatodea</taxon>
        <taxon>Verophasmatodea</taxon>
        <taxon>Anareolatae</taxon>
        <taxon>Phasmatidae</taxon>
        <taxon>Eurycanthinae</taxon>
        <taxon>Dryococelus</taxon>
    </lineage>
</organism>
<feature type="region of interest" description="Disordered" evidence="1">
    <location>
        <begin position="1"/>
        <end position="45"/>
    </location>
</feature>
<name>A0ABQ9H5P3_9NEOP</name>
<evidence type="ECO:0000259" key="2">
    <source>
        <dbReference type="Pfam" id="PF13843"/>
    </source>
</evidence>
<gene>
    <name evidence="3" type="ORF">PR048_020224</name>
</gene>
<protein>
    <recommendedName>
        <fullName evidence="2">PiggyBac transposable element-derived protein domain-containing protein</fullName>
    </recommendedName>
</protein>
<dbReference type="PANTHER" id="PTHR46599">
    <property type="entry name" value="PIGGYBAC TRANSPOSABLE ELEMENT-DERIVED PROTEIN 4"/>
    <property type="match status" value="1"/>
</dbReference>
<accession>A0ABQ9H5P3</accession>
<evidence type="ECO:0000256" key="1">
    <source>
        <dbReference type="SAM" id="MobiDB-lite"/>
    </source>
</evidence>
<reference evidence="3 4" key="1">
    <citation type="submission" date="2023-02" db="EMBL/GenBank/DDBJ databases">
        <title>LHISI_Scaffold_Assembly.</title>
        <authorList>
            <person name="Stuart O.P."/>
            <person name="Cleave R."/>
            <person name="Magrath M.J.L."/>
            <person name="Mikheyev A.S."/>
        </authorList>
    </citation>
    <scope>NUCLEOTIDE SEQUENCE [LARGE SCALE GENOMIC DNA]</scope>
    <source>
        <strain evidence="3">Daus_M_001</strain>
        <tissue evidence="3">Leg muscle</tissue>
    </source>
</reference>